<keyword evidence="5" id="KW-1185">Reference proteome</keyword>
<dbReference type="InterPro" id="IPR003439">
    <property type="entry name" value="ABC_transporter-like_ATP-bd"/>
</dbReference>
<reference evidence="4 5" key="1">
    <citation type="submission" date="2015-04" db="EMBL/GenBank/DDBJ databases">
        <title>Draft genome sequence of bacteremic isolate Catabacter hongkongensis type strain HKU16T.</title>
        <authorList>
            <person name="Lau S.K."/>
            <person name="Teng J.L."/>
            <person name="Huang Y."/>
            <person name="Curreem S.O."/>
            <person name="Tsui S.K."/>
            <person name="Woo P.C."/>
        </authorList>
    </citation>
    <scope>NUCLEOTIDE SEQUENCE [LARGE SCALE GENOMIC DNA]</scope>
    <source>
        <strain evidence="4 5">HKU16</strain>
    </source>
</reference>
<dbReference type="PROSITE" id="PS50893">
    <property type="entry name" value="ABC_TRANSPORTER_2"/>
    <property type="match status" value="1"/>
</dbReference>
<dbReference type="AlphaFoldDB" id="A0A0M2NPT2"/>
<dbReference type="PANTHER" id="PTHR43158">
    <property type="entry name" value="SKFA PEPTIDE EXPORT ATP-BINDING PROTEIN SKFE"/>
    <property type="match status" value="1"/>
</dbReference>
<protein>
    <submittedName>
        <fullName evidence="4">ABC transporter, ATP-binding protein</fullName>
    </submittedName>
</protein>
<dbReference type="OrthoDB" id="9804819at2"/>
<dbReference type="PATRIC" id="fig|270498.16.peg.2942"/>
<keyword evidence="1" id="KW-0547">Nucleotide-binding</keyword>
<dbReference type="CDD" id="cd03230">
    <property type="entry name" value="ABC_DR_subfamily_A"/>
    <property type="match status" value="1"/>
</dbReference>
<accession>A0A0M2NPT2</accession>
<evidence type="ECO:0000256" key="2">
    <source>
        <dbReference type="ARBA" id="ARBA00022840"/>
    </source>
</evidence>
<dbReference type="SUPFAM" id="SSF52540">
    <property type="entry name" value="P-loop containing nucleoside triphosphate hydrolases"/>
    <property type="match status" value="1"/>
</dbReference>
<comment type="caution">
    <text evidence="4">The sequence shown here is derived from an EMBL/GenBank/DDBJ whole genome shotgun (WGS) entry which is preliminary data.</text>
</comment>
<dbReference type="EMBL" id="LAYJ01000033">
    <property type="protein sequence ID" value="KKI52225.1"/>
    <property type="molecule type" value="Genomic_DNA"/>
</dbReference>
<dbReference type="Proteomes" id="UP000034076">
    <property type="component" value="Unassembled WGS sequence"/>
</dbReference>
<dbReference type="SMART" id="SM00382">
    <property type="entry name" value="AAA"/>
    <property type="match status" value="1"/>
</dbReference>
<name>A0A0M2NPT2_9FIRM</name>
<evidence type="ECO:0000313" key="5">
    <source>
        <dbReference type="Proteomes" id="UP000034076"/>
    </source>
</evidence>
<dbReference type="Gene3D" id="3.40.50.300">
    <property type="entry name" value="P-loop containing nucleotide triphosphate hydrolases"/>
    <property type="match status" value="1"/>
</dbReference>
<feature type="domain" description="ABC transporter" evidence="3">
    <location>
        <begin position="2"/>
        <end position="227"/>
    </location>
</feature>
<sequence length="279" mass="31380">MIEIKNVTKQFKNITALEHMNLTFQEKHIYGLLGRNGAGKSTLLNLITNRIFPTAGTVLVDGRPCFENDVALGKIFYMSENMLYEPSVRLSKLFYWTSLFYPKFDMDYADSLSKKFGLAMKQKVGQLSTGYQSILKLILTLASGADYLLFDEPVLGLDANHRQLFYEELIARYSDYPCTIVLSTHLIEEVASLIEHVVIIKEGRLLLERPTEEMHSMGYTISGKSEDVDSWCAGKNILGVQQLGGLKIAFVLGEKDEIPTGLTVTPLDLQQLFIHLTNA</sequence>
<dbReference type="InterPro" id="IPR003593">
    <property type="entry name" value="AAA+_ATPase"/>
</dbReference>
<dbReference type="GO" id="GO:0016887">
    <property type="term" value="F:ATP hydrolysis activity"/>
    <property type="evidence" value="ECO:0007669"/>
    <property type="project" value="InterPro"/>
</dbReference>
<dbReference type="PANTHER" id="PTHR43158:SF5">
    <property type="entry name" value="ABC TRANSPORTER, ATP-BINDING PROTEIN"/>
    <property type="match status" value="1"/>
</dbReference>
<dbReference type="STRING" id="270498.CHK_0333"/>
<dbReference type="InterPro" id="IPR027417">
    <property type="entry name" value="P-loop_NTPase"/>
</dbReference>
<dbReference type="Pfam" id="PF00005">
    <property type="entry name" value="ABC_tran"/>
    <property type="match status" value="1"/>
</dbReference>
<evidence type="ECO:0000259" key="3">
    <source>
        <dbReference type="PROSITE" id="PS50893"/>
    </source>
</evidence>
<evidence type="ECO:0000256" key="1">
    <source>
        <dbReference type="ARBA" id="ARBA00022741"/>
    </source>
</evidence>
<proteinExistence type="predicted"/>
<organism evidence="4 5">
    <name type="scientific">Christensenella hongkongensis</name>
    <dbReference type="NCBI Taxonomy" id="270498"/>
    <lineage>
        <taxon>Bacteria</taxon>
        <taxon>Bacillati</taxon>
        <taxon>Bacillota</taxon>
        <taxon>Clostridia</taxon>
        <taxon>Christensenellales</taxon>
        <taxon>Christensenellaceae</taxon>
        <taxon>Christensenella</taxon>
    </lineage>
</organism>
<dbReference type="RefSeq" id="WP_046442249.1">
    <property type="nucleotide sequence ID" value="NZ_CAUERS010000092.1"/>
</dbReference>
<dbReference type="GO" id="GO:0005524">
    <property type="term" value="F:ATP binding"/>
    <property type="evidence" value="ECO:0007669"/>
    <property type="project" value="UniProtKB-KW"/>
</dbReference>
<gene>
    <name evidence="4" type="ORF">CHK_0333</name>
</gene>
<keyword evidence="2 4" id="KW-0067">ATP-binding</keyword>
<evidence type="ECO:0000313" key="4">
    <source>
        <dbReference type="EMBL" id="KKI52225.1"/>
    </source>
</evidence>